<reference evidence="3" key="1">
    <citation type="submission" date="2016-10" db="EMBL/GenBank/DDBJ databases">
        <authorList>
            <person name="Varghese N."/>
            <person name="Submissions S."/>
        </authorList>
    </citation>
    <scope>NUCLEOTIDE SEQUENCE [LARGE SCALE GENOMIC DNA]</scope>
    <source>
        <strain evidence="3">DSM 22361</strain>
    </source>
</reference>
<dbReference type="PROSITE" id="PS51257">
    <property type="entry name" value="PROKAR_LIPOPROTEIN"/>
    <property type="match status" value="1"/>
</dbReference>
<proteinExistence type="predicted"/>
<dbReference type="EMBL" id="FNUT01000004">
    <property type="protein sequence ID" value="SEF99804.1"/>
    <property type="molecule type" value="Genomic_DNA"/>
</dbReference>
<protein>
    <recommendedName>
        <fullName evidence="4">Lipoprotein</fullName>
    </recommendedName>
</protein>
<name>A0A1H5WK13_9SPHI</name>
<dbReference type="Proteomes" id="UP000236731">
    <property type="component" value="Unassembled WGS sequence"/>
</dbReference>
<gene>
    <name evidence="2" type="ORF">SAMN05421877_10478</name>
</gene>
<dbReference type="OrthoDB" id="672038at2"/>
<feature type="chain" id="PRO_5009288370" description="Lipoprotein" evidence="1">
    <location>
        <begin position="22"/>
        <end position="206"/>
    </location>
</feature>
<evidence type="ECO:0000313" key="3">
    <source>
        <dbReference type="Proteomes" id="UP000236731"/>
    </source>
</evidence>
<organism evidence="2 3">
    <name type="scientific">Sphingobacterium lactis</name>
    <dbReference type="NCBI Taxonomy" id="797291"/>
    <lineage>
        <taxon>Bacteria</taxon>
        <taxon>Pseudomonadati</taxon>
        <taxon>Bacteroidota</taxon>
        <taxon>Sphingobacteriia</taxon>
        <taxon>Sphingobacteriales</taxon>
        <taxon>Sphingobacteriaceae</taxon>
        <taxon>Sphingobacterium</taxon>
    </lineage>
</organism>
<dbReference type="RefSeq" id="WP_103905741.1">
    <property type="nucleotide sequence ID" value="NZ_CP049246.1"/>
</dbReference>
<dbReference type="AlphaFoldDB" id="A0A1H5WK13"/>
<evidence type="ECO:0000313" key="2">
    <source>
        <dbReference type="EMBL" id="SEF99804.1"/>
    </source>
</evidence>
<evidence type="ECO:0008006" key="4">
    <source>
        <dbReference type="Google" id="ProtNLM"/>
    </source>
</evidence>
<sequence>MVKLVLGNCLLLLLLMSCQNAETNKNMNQGNAVSDSNIIAPDSNLRQQTDGDTLQRIRSNFERVNAITDWDRIDSAYIHESTEGGQAKYYIKNDKLELIKVKNYGEGGYTFQDYYPLNNELSFVYEEVFQYNTHIIDPKFDMDKTKKSGEVRYYFKDGKLFKAIATDKEMEAYIKDSDEMENALSSIYNKLIKIKENGYNPKGISE</sequence>
<evidence type="ECO:0000256" key="1">
    <source>
        <dbReference type="SAM" id="SignalP"/>
    </source>
</evidence>
<keyword evidence="3" id="KW-1185">Reference proteome</keyword>
<feature type="signal peptide" evidence="1">
    <location>
        <begin position="1"/>
        <end position="21"/>
    </location>
</feature>
<accession>A0A1H5WK13</accession>
<keyword evidence="1" id="KW-0732">Signal</keyword>